<sequence>MRFCPRALSPSLSWFIPQVSKTQRSNLGLKEIYHEKLKFVFLILGNKTLIRVQHVCVYESIIRRRQLTVLDRRYSRQRCTNRLSR</sequence>
<proteinExistence type="predicted"/>
<reference evidence="1 2" key="2">
    <citation type="journal article" date="2022" name="Mol. Ecol. Resour.">
        <title>The genomes of chicory, endive, great burdock and yacon provide insights into Asteraceae paleo-polyploidization history and plant inulin production.</title>
        <authorList>
            <person name="Fan W."/>
            <person name="Wang S."/>
            <person name="Wang H."/>
            <person name="Wang A."/>
            <person name="Jiang F."/>
            <person name="Liu H."/>
            <person name="Zhao H."/>
            <person name="Xu D."/>
            <person name="Zhang Y."/>
        </authorList>
    </citation>
    <scope>NUCLEOTIDE SEQUENCE [LARGE SCALE GENOMIC DNA]</scope>
    <source>
        <strain evidence="2">cv. Niubang</strain>
    </source>
</reference>
<name>A0ACB8XN25_ARCLA</name>
<gene>
    <name evidence="1" type="ORF">L6452_40714</name>
</gene>
<comment type="caution">
    <text evidence="1">The sequence shown here is derived from an EMBL/GenBank/DDBJ whole genome shotgun (WGS) entry which is preliminary data.</text>
</comment>
<evidence type="ECO:0000313" key="2">
    <source>
        <dbReference type="Proteomes" id="UP001055879"/>
    </source>
</evidence>
<organism evidence="1 2">
    <name type="scientific">Arctium lappa</name>
    <name type="common">Greater burdock</name>
    <name type="synonym">Lappa major</name>
    <dbReference type="NCBI Taxonomy" id="4217"/>
    <lineage>
        <taxon>Eukaryota</taxon>
        <taxon>Viridiplantae</taxon>
        <taxon>Streptophyta</taxon>
        <taxon>Embryophyta</taxon>
        <taxon>Tracheophyta</taxon>
        <taxon>Spermatophyta</taxon>
        <taxon>Magnoliopsida</taxon>
        <taxon>eudicotyledons</taxon>
        <taxon>Gunneridae</taxon>
        <taxon>Pentapetalae</taxon>
        <taxon>asterids</taxon>
        <taxon>campanulids</taxon>
        <taxon>Asterales</taxon>
        <taxon>Asteraceae</taxon>
        <taxon>Carduoideae</taxon>
        <taxon>Cardueae</taxon>
        <taxon>Arctiinae</taxon>
        <taxon>Arctium</taxon>
    </lineage>
</organism>
<accession>A0ACB8XN25</accession>
<reference evidence="2" key="1">
    <citation type="journal article" date="2022" name="Mol. Ecol. Resour.">
        <title>The genomes of chicory, endive, great burdock and yacon provide insights into Asteraceae palaeo-polyploidization history and plant inulin production.</title>
        <authorList>
            <person name="Fan W."/>
            <person name="Wang S."/>
            <person name="Wang H."/>
            <person name="Wang A."/>
            <person name="Jiang F."/>
            <person name="Liu H."/>
            <person name="Zhao H."/>
            <person name="Xu D."/>
            <person name="Zhang Y."/>
        </authorList>
    </citation>
    <scope>NUCLEOTIDE SEQUENCE [LARGE SCALE GENOMIC DNA]</scope>
    <source>
        <strain evidence="2">cv. Niubang</strain>
    </source>
</reference>
<dbReference type="EMBL" id="CM042062">
    <property type="protein sequence ID" value="KAI3669478.1"/>
    <property type="molecule type" value="Genomic_DNA"/>
</dbReference>
<keyword evidence="2" id="KW-1185">Reference proteome</keyword>
<evidence type="ECO:0000313" key="1">
    <source>
        <dbReference type="EMBL" id="KAI3669478.1"/>
    </source>
</evidence>
<protein>
    <submittedName>
        <fullName evidence="1">Uncharacterized protein</fullName>
    </submittedName>
</protein>
<dbReference type="Proteomes" id="UP001055879">
    <property type="component" value="Linkage Group LG16"/>
</dbReference>